<accession>A0ABP5T2E2</accession>
<dbReference type="Gene3D" id="3.40.50.2300">
    <property type="match status" value="2"/>
</dbReference>
<dbReference type="InterPro" id="IPR046335">
    <property type="entry name" value="LacI/GalR-like_sensor"/>
</dbReference>
<dbReference type="PANTHER" id="PTHR30146">
    <property type="entry name" value="LACI-RELATED TRANSCRIPTIONAL REPRESSOR"/>
    <property type="match status" value="1"/>
</dbReference>
<keyword evidence="1" id="KW-0678">Repressor</keyword>
<organism evidence="6 7">
    <name type="scientific">Dactylosporangium salmoneum</name>
    <dbReference type="NCBI Taxonomy" id="53361"/>
    <lineage>
        <taxon>Bacteria</taxon>
        <taxon>Bacillati</taxon>
        <taxon>Actinomycetota</taxon>
        <taxon>Actinomycetes</taxon>
        <taxon>Micromonosporales</taxon>
        <taxon>Micromonosporaceae</taxon>
        <taxon>Dactylosporangium</taxon>
    </lineage>
</organism>
<gene>
    <name evidence="6" type="ORF">GCM10010170_025620</name>
</gene>
<dbReference type="InterPro" id="IPR010982">
    <property type="entry name" value="Lambda_DNA-bd_dom_sf"/>
</dbReference>
<evidence type="ECO:0000259" key="5">
    <source>
        <dbReference type="PROSITE" id="PS50932"/>
    </source>
</evidence>
<dbReference type="PANTHER" id="PTHR30146:SF148">
    <property type="entry name" value="HTH-TYPE TRANSCRIPTIONAL REPRESSOR PURR-RELATED"/>
    <property type="match status" value="1"/>
</dbReference>
<evidence type="ECO:0000313" key="7">
    <source>
        <dbReference type="Proteomes" id="UP001501444"/>
    </source>
</evidence>
<evidence type="ECO:0000256" key="1">
    <source>
        <dbReference type="ARBA" id="ARBA00022491"/>
    </source>
</evidence>
<dbReference type="CDD" id="cd01392">
    <property type="entry name" value="HTH_LacI"/>
    <property type="match status" value="1"/>
</dbReference>
<dbReference type="InterPro" id="IPR000843">
    <property type="entry name" value="HTH_LacI"/>
</dbReference>
<comment type="caution">
    <text evidence="6">The sequence shown here is derived from an EMBL/GenBank/DDBJ whole genome shotgun (WGS) entry which is preliminary data.</text>
</comment>
<keyword evidence="3 6" id="KW-0238">DNA-binding</keyword>
<dbReference type="SMART" id="SM00354">
    <property type="entry name" value="HTH_LACI"/>
    <property type="match status" value="1"/>
</dbReference>
<dbReference type="InterPro" id="IPR028082">
    <property type="entry name" value="Peripla_BP_I"/>
</dbReference>
<evidence type="ECO:0000256" key="2">
    <source>
        <dbReference type="ARBA" id="ARBA00023015"/>
    </source>
</evidence>
<evidence type="ECO:0000256" key="3">
    <source>
        <dbReference type="ARBA" id="ARBA00023125"/>
    </source>
</evidence>
<keyword evidence="2" id="KW-0805">Transcription regulation</keyword>
<protein>
    <submittedName>
        <fullName evidence="6">LacI family DNA-binding transcriptional regulator</fullName>
    </submittedName>
</protein>
<dbReference type="CDD" id="cd06267">
    <property type="entry name" value="PBP1_LacI_sugar_binding-like"/>
    <property type="match status" value="1"/>
</dbReference>
<dbReference type="SUPFAM" id="SSF47413">
    <property type="entry name" value="lambda repressor-like DNA-binding domains"/>
    <property type="match status" value="1"/>
</dbReference>
<dbReference type="PROSITE" id="PS50932">
    <property type="entry name" value="HTH_LACI_2"/>
    <property type="match status" value="1"/>
</dbReference>
<dbReference type="SUPFAM" id="SSF53822">
    <property type="entry name" value="Periplasmic binding protein-like I"/>
    <property type="match status" value="1"/>
</dbReference>
<keyword evidence="4" id="KW-0804">Transcription</keyword>
<name>A0ABP5T2E2_9ACTN</name>
<evidence type="ECO:0000256" key="4">
    <source>
        <dbReference type="ARBA" id="ARBA00023163"/>
    </source>
</evidence>
<dbReference type="Proteomes" id="UP001501444">
    <property type="component" value="Unassembled WGS sequence"/>
</dbReference>
<keyword evidence="7" id="KW-1185">Reference proteome</keyword>
<proteinExistence type="predicted"/>
<sequence>MTTMAEVARLAGVSTTTVSHVLNKTRRVAPETEELVRQTVARTGYRHNLAARALATQSTDTIGVAMSVATNPYFAELFRCIDRLLRRAGYTIVLADTNDDPVVEVDVINHLLARRASGLIVNPLEGNAELVGCLRGLLDDGFPLLLLDRRSTLPGDQVYSECVDSTYQLTAHLATQGHRRIGFVQGNLTTMSAHDRLEGYRKAVAELGLDDDPRLVIAGESDERIAEQRVVAHLATADEPTTALVVSNNQMTLGTMRAIRHRQLKVPRDIALVCYDDFEWADLCDPQITAMAQDVDALAATAVDLLLARIEAPDRPPQAVTVPTEFHHRDSCGCGRRRRQGTAR</sequence>
<dbReference type="Pfam" id="PF13377">
    <property type="entry name" value="Peripla_BP_3"/>
    <property type="match status" value="1"/>
</dbReference>
<evidence type="ECO:0000313" key="6">
    <source>
        <dbReference type="EMBL" id="GAA2341847.1"/>
    </source>
</evidence>
<dbReference type="Pfam" id="PF00356">
    <property type="entry name" value="LacI"/>
    <property type="match status" value="1"/>
</dbReference>
<dbReference type="Gene3D" id="1.10.260.40">
    <property type="entry name" value="lambda repressor-like DNA-binding domains"/>
    <property type="match status" value="1"/>
</dbReference>
<dbReference type="GO" id="GO:0003677">
    <property type="term" value="F:DNA binding"/>
    <property type="evidence" value="ECO:0007669"/>
    <property type="project" value="UniProtKB-KW"/>
</dbReference>
<feature type="domain" description="HTH lacI-type" evidence="5">
    <location>
        <begin position="2"/>
        <end position="56"/>
    </location>
</feature>
<dbReference type="EMBL" id="BAAARV010000021">
    <property type="protein sequence ID" value="GAA2341847.1"/>
    <property type="molecule type" value="Genomic_DNA"/>
</dbReference>
<dbReference type="PROSITE" id="PS00356">
    <property type="entry name" value="HTH_LACI_1"/>
    <property type="match status" value="1"/>
</dbReference>
<reference evidence="7" key="1">
    <citation type="journal article" date="2019" name="Int. J. Syst. Evol. Microbiol.">
        <title>The Global Catalogue of Microorganisms (GCM) 10K type strain sequencing project: providing services to taxonomists for standard genome sequencing and annotation.</title>
        <authorList>
            <consortium name="The Broad Institute Genomics Platform"/>
            <consortium name="The Broad Institute Genome Sequencing Center for Infectious Disease"/>
            <person name="Wu L."/>
            <person name="Ma J."/>
        </authorList>
    </citation>
    <scope>NUCLEOTIDE SEQUENCE [LARGE SCALE GENOMIC DNA]</scope>
    <source>
        <strain evidence="7">JCM 3272</strain>
    </source>
</reference>